<keyword evidence="2" id="KW-1185">Reference proteome</keyword>
<sequence length="122" mass="12815">MPARPWSAASLGPAAHEPWVDVAFGLGGLYERDGDLAVAAEWYRQAAEEGHAEARLRLGDVLGRLADAQRTGAAEDLLAEAGRWLSGAPDPTSPDAIGLLTDLLNRHQRQAARRGLAPAAAG</sequence>
<comment type="caution">
    <text evidence="1">The sequence shown here is derived from an EMBL/GenBank/DDBJ whole genome shotgun (WGS) entry which is preliminary data.</text>
</comment>
<evidence type="ECO:0000313" key="1">
    <source>
        <dbReference type="EMBL" id="MBW8486102.1"/>
    </source>
</evidence>
<reference evidence="1 2" key="1">
    <citation type="submission" date="2021-07" db="EMBL/GenBank/DDBJ databases">
        <title>Actinomadura sp. PM05-2 isolated from lichen.</title>
        <authorList>
            <person name="Somphong A."/>
            <person name="Phongsopitanun W."/>
            <person name="Tanasupawat S."/>
            <person name="Peongsungnone V."/>
        </authorList>
    </citation>
    <scope>NUCLEOTIDE SEQUENCE [LARGE SCALE GENOMIC DNA]</scope>
    <source>
        <strain evidence="1 2">PM05-2</strain>
    </source>
</reference>
<organism evidence="1 2">
    <name type="scientific">Actinomadura parmotrematis</name>
    <dbReference type="NCBI Taxonomy" id="2864039"/>
    <lineage>
        <taxon>Bacteria</taxon>
        <taxon>Bacillati</taxon>
        <taxon>Actinomycetota</taxon>
        <taxon>Actinomycetes</taxon>
        <taxon>Streptosporangiales</taxon>
        <taxon>Thermomonosporaceae</taxon>
        <taxon>Actinomadura</taxon>
    </lineage>
</organism>
<proteinExistence type="predicted"/>
<dbReference type="Proteomes" id="UP000774570">
    <property type="component" value="Unassembled WGS sequence"/>
</dbReference>
<evidence type="ECO:0000313" key="2">
    <source>
        <dbReference type="Proteomes" id="UP000774570"/>
    </source>
</evidence>
<dbReference type="InterPro" id="IPR011990">
    <property type="entry name" value="TPR-like_helical_dom_sf"/>
</dbReference>
<dbReference type="EMBL" id="JAIBOA010000020">
    <property type="protein sequence ID" value="MBW8486102.1"/>
    <property type="molecule type" value="Genomic_DNA"/>
</dbReference>
<dbReference type="Gene3D" id="1.25.40.10">
    <property type="entry name" value="Tetratricopeptide repeat domain"/>
    <property type="match status" value="1"/>
</dbReference>
<accession>A0ABS7G2Q2</accession>
<dbReference type="RefSeq" id="WP_220169333.1">
    <property type="nucleotide sequence ID" value="NZ_JAIBOA010000020.1"/>
</dbReference>
<evidence type="ECO:0008006" key="3">
    <source>
        <dbReference type="Google" id="ProtNLM"/>
    </source>
</evidence>
<dbReference type="SUPFAM" id="SSF81901">
    <property type="entry name" value="HCP-like"/>
    <property type="match status" value="1"/>
</dbReference>
<protein>
    <recommendedName>
        <fullName evidence="3">Sel1 repeat family protein</fullName>
    </recommendedName>
</protein>
<name>A0ABS7G2Q2_9ACTN</name>
<gene>
    <name evidence="1" type="ORF">K1Y72_27275</name>
</gene>